<dbReference type="Proteomes" id="UP000037020">
    <property type="component" value="Unassembled WGS sequence"/>
</dbReference>
<feature type="transmembrane region" description="Helical" evidence="2">
    <location>
        <begin position="194"/>
        <end position="215"/>
    </location>
</feature>
<comment type="caution">
    <text evidence="4">The sequence shown here is derived from an EMBL/GenBank/DDBJ whole genome shotgun (WGS) entry which is preliminary data.</text>
</comment>
<evidence type="ECO:0000259" key="3">
    <source>
        <dbReference type="Pfam" id="PF10756"/>
    </source>
</evidence>
<evidence type="ECO:0000313" key="4">
    <source>
        <dbReference type="EMBL" id="KOG89276.1"/>
    </source>
</evidence>
<keyword evidence="2" id="KW-1133">Transmembrane helix</keyword>
<dbReference type="InterPro" id="IPR019692">
    <property type="entry name" value="CFP-6_PH"/>
</dbReference>
<proteinExistence type="predicted"/>
<gene>
    <name evidence="4" type="ORF">ADK38_15190</name>
</gene>
<keyword evidence="5" id="KW-1185">Reference proteome</keyword>
<evidence type="ECO:0000256" key="2">
    <source>
        <dbReference type="SAM" id="Phobius"/>
    </source>
</evidence>
<feature type="transmembrane region" description="Helical" evidence="2">
    <location>
        <begin position="57"/>
        <end position="75"/>
    </location>
</feature>
<dbReference type="EMBL" id="LGUT01001274">
    <property type="protein sequence ID" value="KOG89276.1"/>
    <property type="molecule type" value="Genomic_DNA"/>
</dbReference>
<feature type="region of interest" description="Disordered" evidence="1">
    <location>
        <begin position="140"/>
        <end position="164"/>
    </location>
</feature>
<evidence type="ECO:0000313" key="5">
    <source>
        <dbReference type="Proteomes" id="UP000037020"/>
    </source>
</evidence>
<evidence type="ECO:0000256" key="1">
    <source>
        <dbReference type="SAM" id="MobiDB-lite"/>
    </source>
</evidence>
<accession>A0ABR5J831</accession>
<protein>
    <submittedName>
        <fullName evidence="4">Membrane protein</fullName>
    </submittedName>
</protein>
<keyword evidence="2" id="KW-0472">Membrane</keyword>
<keyword evidence="2" id="KW-0812">Transmembrane</keyword>
<organism evidence="4 5">
    <name type="scientific">Streptomyces varsoviensis</name>
    <dbReference type="NCBI Taxonomy" id="67373"/>
    <lineage>
        <taxon>Bacteria</taxon>
        <taxon>Bacillati</taxon>
        <taxon>Actinomycetota</taxon>
        <taxon>Actinomycetes</taxon>
        <taxon>Kitasatosporales</taxon>
        <taxon>Streptomycetaceae</taxon>
        <taxon>Streptomyces</taxon>
    </lineage>
</organism>
<feature type="domain" description="Low molecular weight protein antigen 6 PH" evidence="3">
    <location>
        <begin position="76"/>
        <end position="145"/>
    </location>
</feature>
<dbReference type="RefSeq" id="WP_030887219.1">
    <property type="nucleotide sequence ID" value="NZ_JBIRHZ010000002.1"/>
</dbReference>
<sequence>MTTPDDAPKPSDDQREAAYAERCYRSPAAIGAGVLLLALGGWLGIDAAVRGAGRTPWLAVAGLLFVVPLVVAYTVRPAVWAGQDRIRVRNPFRTIVLPWAAVEAVRAGYSSEIFAGGTKYQMWSIPVSLRARKQAARRQVRASLDDSSQQTSPHAPLGGKPLRSPADQAIDEIRELSERNASREGAQGAPHVKWAYEIIAPAVVGFVALVVIYLVG</sequence>
<reference evidence="4 5" key="1">
    <citation type="submission" date="2015-07" db="EMBL/GenBank/DDBJ databases">
        <authorList>
            <person name="Ju K.-S."/>
            <person name="Doroghazi J.R."/>
            <person name="Metcalf W.W."/>
        </authorList>
    </citation>
    <scope>NUCLEOTIDE SEQUENCE [LARGE SCALE GENOMIC DNA]</scope>
    <source>
        <strain evidence="4 5">NRRL B-3589</strain>
    </source>
</reference>
<name>A0ABR5J831_9ACTN</name>
<feature type="transmembrane region" description="Helical" evidence="2">
    <location>
        <begin position="28"/>
        <end position="45"/>
    </location>
</feature>
<dbReference type="Pfam" id="PF10756">
    <property type="entry name" value="bPH_6"/>
    <property type="match status" value="1"/>
</dbReference>